<keyword evidence="3" id="KW-1185">Reference proteome</keyword>
<sequence>MLKKGAAGTAARPAGNSKKQQKAAKSSKKQQKAAKSSSHRATSETTRKGEERPLDDERRAVANLPGMLDFTPIAKRRRGENTLNGQLIHRLSTAWHRISH</sequence>
<dbReference type="RefSeq" id="WP_267848922.1">
    <property type="nucleotide sequence ID" value="NZ_JAPMXC010000010.1"/>
</dbReference>
<comment type="caution">
    <text evidence="2">The sequence shown here is derived from an EMBL/GenBank/DDBJ whole genome shotgun (WGS) entry which is preliminary data.</text>
</comment>
<gene>
    <name evidence="2" type="ORF">OVY01_17865</name>
</gene>
<evidence type="ECO:0000313" key="2">
    <source>
        <dbReference type="EMBL" id="MCY0389022.1"/>
    </source>
</evidence>
<reference evidence="2" key="1">
    <citation type="submission" date="2022-11" db="EMBL/GenBank/DDBJ databases">
        <title>Robbsia betulipollinis sp. nov., isolated from pollen of birch (Betula pendula).</title>
        <authorList>
            <person name="Shi H."/>
            <person name="Ambika Manirajan B."/>
            <person name="Ratering S."/>
            <person name="Geissler-Plaum R."/>
            <person name="Schnell S."/>
        </authorList>
    </citation>
    <scope>NUCLEOTIDE SEQUENCE</scope>
    <source>
        <strain evidence="2">Bb-Pol-6</strain>
    </source>
</reference>
<dbReference type="EMBL" id="JAPMXC010000010">
    <property type="protein sequence ID" value="MCY0389022.1"/>
    <property type="molecule type" value="Genomic_DNA"/>
</dbReference>
<accession>A0ABT3ZRA8</accession>
<feature type="compositionally biased region" description="Basic residues" evidence="1">
    <location>
        <begin position="19"/>
        <end position="32"/>
    </location>
</feature>
<name>A0ABT3ZRA8_9BURK</name>
<dbReference type="Proteomes" id="UP001082899">
    <property type="component" value="Unassembled WGS sequence"/>
</dbReference>
<organism evidence="2 3">
    <name type="scientific">Robbsia betulipollinis</name>
    <dbReference type="NCBI Taxonomy" id="2981849"/>
    <lineage>
        <taxon>Bacteria</taxon>
        <taxon>Pseudomonadati</taxon>
        <taxon>Pseudomonadota</taxon>
        <taxon>Betaproteobacteria</taxon>
        <taxon>Burkholderiales</taxon>
        <taxon>Burkholderiaceae</taxon>
        <taxon>Robbsia</taxon>
    </lineage>
</organism>
<proteinExistence type="predicted"/>
<feature type="region of interest" description="Disordered" evidence="1">
    <location>
        <begin position="1"/>
        <end position="63"/>
    </location>
</feature>
<evidence type="ECO:0000256" key="1">
    <source>
        <dbReference type="SAM" id="MobiDB-lite"/>
    </source>
</evidence>
<evidence type="ECO:0000313" key="3">
    <source>
        <dbReference type="Proteomes" id="UP001082899"/>
    </source>
</evidence>
<feature type="compositionally biased region" description="Basic and acidic residues" evidence="1">
    <location>
        <begin position="41"/>
        <end position="60"/>
    </location>
</feature>
<protein>
    <submittedName>
        <fullName evidence="2">Uncharacterized protein</fullName>
    </submittedName>
</protein>